<feature type="transmembrane region" description="Helical" evidence="2">
    <location>
        <begin position="124"/>
        <end position="144"/>
    </location>
</feature>
<feature type="region of interest" description="Disordered" evidence="1">
    <location>
        <begin position="1"/>
        <end position="40"/>
    </location>
</feature>
<organism evidence="3 4">
    <name type="scientific">Sorangium cellulosum</name>
    <name type="common">Polyangium cellulosum</name>
    <dbReference type="NCBI Taxonomy" id="56"/>
    <lineage>
        <taxon>Bacteria</taxon>
        <taxon>Pseudomonadati</taxon>
        <taxon>Myxococcota</taxon>
        <taxon>Polyangia</taxon>
        <taxon>Polyangiales</taxon>
        <taxon>Polyangiaceae</taxon>
        <taxon>Sorangium</taxon>
    </lineage>
</organism>
<feature type="transmembrane region" description="Helical" evidence="2">
    <location>
        <begin position="48"/>
        <end position="66"/>
    </location>
</feature>
<protein>
    <submittedName>
        <fullName evidence="3">Uncharacterized protein</fullName>
    </submittedName>
</protein>
<evidence type="ECO:0000313" key="3">
    <source>
        <dbReference type="EMBL" id="KYF80907.1"/>
    </source>
</evidence>
<keyword evidence="2" id="KW-1133">Transmembrane helix</keyword>
<evidence type="ECO:0000313" key="4">
    <source>
        <dbReference type="Proteomes" id="UP000075635"/>
    </source>
</evidence>
<evidence type="ECO:0000256" key="1">
    <source>
        <dbReference type="SAM" id="MobiDB-lite"/>
    </source>
</evidence>
<proteinExistence type="predicted"/>
<sequence length="169" mass="17319">MRRRANRASRGAPGRPSPGSSDGTWHAPVPDTMASPAQKTTARSAGNLPIALVLLGGGALLWLRAAQRTPGALALLPAVDGCLAVGVVGVLLALLHGVPYRTALLSVAAPIAVVQLLASELAGFSFLPVLGVELTAFGLLGLPLSRLPRRRRLATGPVRSLHTAHSSPS</sequence>
<keyword evidence="2" id="KW-0472">Membrane</keyword>
<reference evidence="3 4" key="1">
    <citation type="submission" date="2014-02" db="EMBL/GenBank/DDBJ databases">
        <title>The small core and large imbalanced accessory genome model reveals a collaborative survival strategy of Sorangium cellulosum strains in nature.</title>
        <authorList>
            <person name="Han K."/>
            <person name="Peng R."/>
            <person name="Blom J."/>
            <person name="Li Y.-Z."/>
        </authorList>
    </citation>
    <scope>NUCLEOTIDE SEQUENCE [LARGE SCALE GENOMIC DNA]</scope>
    <source>
        <strain evidence="3 4">So0011-07</strain>
    </source>
</reference>
<dbReference type="EMBL" id="JEMB01002481">
    <property type="protein sequence ID" value="KYF80907.1"/>
    <property type="molecule type" value="Genomic_DNA"/>
</dbReference>
<feature type="transmembrane region" description="Helical" evidence="2">
    <location>
        <begin position="102"/>
        <end position="118"/>
    </location>
</feature>
<evidence type="ECO:0000256" key="2">
    <source>
        <dbReference type="SAM" id="Phobius"/>
    </source>
</evidence>
<dbReference type="Proteomes" id="UP000075635">
    <property type="component" value="Unassembled WGS sequence"/>
</dbReference>
<comment type="caution">
    <text evidence="3">The sequence shown here is derived from an EMBL/GenBank/DDBJ whole genome shotgun (WGS) entry which is preliminary data.</text>
</comment>
<accession>A0A150RKV9</accession>
<name>A0A150RKV9_SORCE</name>
<dbReference type="AlphaFoldDB" id="A0A150RKV9"/>
<keyword evidence="2" id="KW-0812">Transmembrane</keyword>
<gene>
    <name evidence="3" type="ORF">BE17_14995</name>
</gene>
<feature type="transmembrane region" description="Helical" evidence="2">
    <location>
        <begin position="72"/>
        <end position="95"/>
    </location>
</feature>